<evidence type="ECO:0000259" key="4">
    <source>
        <dbReference type="Pfam" id="PF00303"/>
    </source>
</evidence>
<dbReference type="NCBIfam" id="NF002495">
    <property type="entry name" value="PRK01827.1-1"/>
    <property type="match status" value="1"/>
</dbReference>
<dbReference type="SUPFAM" id="SSF55831">
    <property type="entry name" value="Thymidylate synthase/dCMP hydroxymethylase"/>
    <property type="match status" value="1"/>
</dbReference>
<dbReference type="PANTHER" id="PTHR11548">
    <property type="entry name" value="THYMIDYLATE SYNTHASE 1"/>
    <property type="match status" value="1"/>
</dbReference>
<dbReference type="GO" id="GO:0032259">
    <property type="term" value="P:methylation"/>
    <property type="evidence" value="ECO:0007669"/>
    <property type="project" value="UniProtKB-KW"/>
</dbReference>
<accession>A0A249XXL5</accession>
<dbReference type="InterPro" id="IPR023451">
    <property type="entry name" value="Thymidate_synth/dCMP_Mease_dom"/>
</dbReference>
<protein>
    <submittedName>
        <fullName evidence="5">Thymidylate synthase</fullName>
        <ecNumber evidence="5">2.1.1.45</ecNumber>
    </submittedName>
</protein>
<dbReference type="InterPro" id="IPR045097">
    <property type="entry name" value="Thymidate_synth/dCMP_Mease"/>
</dbReference>
<dbReference type="GO" id="GO:0004799">
    <property type="term" value="F:thymidylate synthase activity"/>
    <property type="evidence" value="ECO:0007669"/>
    <property type="project" value="UniProtKB-EC"/>
</dbReference>
<evidence type="ECO:0000256" key="1">
    <source>
        <dbReference type="ARBA" id="ARBA00009972"/>
    </source>
</evidence>
<dbReference type="Pfam" id="PF00303">
    <property type="entry name" value="Thymidylat_synt"/>
    <property type="match status" value="1"/>
</dbReference>
<keyword evidence="6" id="KW-1185">Reference proteome</keyword>
<evidence type="ECO:0000313" key="6">
    <source>
        <dbReference type="Proteomes" id="UP000260005"/>
    </source>
</evidence>
<dbReference type="GO" id="GO:0006231">
    <property type="term" value="P:dTMP biosynthetic process"/>
    <property type="evidence" value="ECO:0007669"/>
    <property type="project" value="TreeGrafter"/>
</dbReference>
<reference evidence="5 6" key="1">
    <citation type="submission" date="2017-04" db="EMBL/GenBank/DDBJ databases">
        <title>Complete Genome Sequence of Lytic Bacteriophage EF1 Infecting Enterococcus faecalis Isolates.</title>
        <authorList>
            <person name="Kim D."/>
            <person name="Kim Y.J."/>
            <person name="Han B.K."/>
            <person name="Kim H."/>
        </authorList>
    </citation>
    <scope>NUCLEOTIDE SEQUENCE [LARGE SCALE GENOMIC DNA]</scope>
</reference>
<dbReference type="PANTHER" id="PTHR11548:SF1">
    <property type="entry name" value="THYMIDYLATE SYNTHASE 1"/>
    <property type="match status" value="1"/>
</dbReference>
<sequence>MNTLKMDHFVASSISEILDNGVNSLGARPKYASDGKTANSKYITDVFIKFYLDKGELPISRLRPVYTGLARQELFWIYQDQTSDLQPLRDRGVHWWEDWALEDGTIGQRYGATVNRYNLIDRLIEGLEKNPYNRRNIINLWQYKDLDETEGLMPCAFQTIWDVREVNGEMFLDMSLIQRSSDFLIAGMGINQIQYVALQMMVAKHFGWKVGTFSWHVMNLHIYDRYFAQAQELVARFENMNQEEQKEIEFYLDVPDKTNFYDIKPSDFVLKGYSSVGDQMKFDMAI</sequence>
<dbReference type="Gene3D" id="3.30.572.10">
    <property type="entry name" value="Thymidylate synthase/dCMP hydroxymethylase domain"/>
    <property type="match status" value="1"/>
</dbReference>
<evidence type="ECO:0000313" key="5">
    <source>
        <dbReference type="EMBL" id="ASZ76720.1"/>
    </source>
</evidence>
<keyword evidence="3 5" id="KW-0808">Transferase</keyword>
<feature type="domain" description="Thymidylate synthase/dCMP hydroxymethylase" evidence="4">
    <location>
        <begin position="14"/>
        <end position="286"/>
    </location>
</feature>
<name>A0A249XXL5_9CAUD</name>
<dbReference type="InterPro" id="IPR036926">
    <property type="entry name" value="Thymidate_synth/dCMP_Mease_sf"/>
</dbReference>
<keyword evidence="2 5" id="KW-0489">Methyltransferase</keyword>
<dbReference type="EC" id="2.1.1.45" evidence="5"/>
<proteinExistence type="inferred from homology"/>
<evidence type="ECO:0000256" key="3">
    <source>
        <dbReference type="ARBA" id="ARBA00022679"/>
    </source>
</evidence>
<dbReference type="Proteomes" id="UP000260005">
    <property type="component" value="Segment"/>
</dbReference>
<dbReference type="EMBL" id="MF001358">
    <property type="protein sequence ID" value="ASZ76720.1"/>
    <property type="molecule type" value="Genomic_DNA"/>
</dbReference>
<evidence type="ECO:0000256" key="2">
    <source>
        <dbReference type="ARBA" id="ARBA00022603"/>
    </source>
</evidence>
<organism evidence="5 6">
    <name type="scientific">Enterococcus phage EF1</name>
    <dbReference type="NCBI Taxonomy" id="2025813"/>
    <lineage>
        <taxon>Viruses</taxon>
        <taxon>Duplodnaviria</taxon>
        <taxon>Heunggongvirae</taxon>
        <taxon>Uroviricota</taxon>
        <taxon>Caudoviricetes</taxon>
    </lineage>
</organism>
<comment type="similarity">
    <text evidence="1">Belongs to the thymidylate synthase family.</text>
</comment>